<dbReference type="PATRIC" id="fig|861299.3.peg.5961"/>
<dbReference type="PROSITE" id="PS50110">
    <property type="entry name" value="RESPONSE_REGULATORY"/>
    <property type="match status" value="1"/>
</dbReference>
<dbReference type="InterPro" id="IPR035909">
    <property type="entry name" value="CheB_C"/>
</dbReference>
<evidence type="ECO:0000256" key="5">
    <source>
        <dbReference type="PROSITE-ProRule" id="PRU00169"/>
    </source>
</evidence>
<proteinExistence type="inferred from homology"/>
<organism evidence="8 9">
    <name type="scientific">Gemmatirosa kalamazoonensis</name>
    <dbReference type="NCBI Taxonomy" id="861299"/>
    <lineage>
        <taxon>Bacteria</taxon>
        <taxon>Pseudomonadati</taxon>
        <taxon>Gemmatimonadota</taxon>
        <taxon>Gemmatimonadia</taxon>
        <taxon>Gemmatimonadales</taxon>
        <taxon>Gemmatimonadaceae</taxon>
        <taxon>Gemmatirosa</taxon>
    </lineage>
</organism>
<dbReference type="GO" id="GO:0050568">
    <property type="term" value="F:protein-glutamine glutaminase activity"/>
    <property type="evidence" value="ECO:0007669"/>
    <property type="project" value="UniProtKB-UniRule"/>
</dbReference>
<feature type="modified residue" description="4-aspartylphosphate" evidence="3 5">
    <location>
        <position position="57"/>
    </location>
</feature>
<dbReference type="InterPro" id="IPR008248">
    <property type="entry name" value="CheB-like"/>
</dbReference>
<keyword evidence="3" id="KW-0963">Cytoplasm</keyword>
<dbReference type="SUPFAM" id="SSF52738">
    <property type="entry name" value="Methylesterase CheB, C-terminal domain"/>
    <property type="match status" value="1"/>
</dbReference>
<dbReference type="Proteomes" id="UP000019151">
    <property type="component" value="Plasmid 2"/>
</dbReference>
<dbReference type="eggNOG" id="COG2201">
    <property type="taxonomic scope" value="Bacteria"/>
</dbReference>
<dbReference type="GO" id="GO:0005737">
    <property type="term" value="C:cytoplasm"/>
    <property type="evidence" value="ECO:0007669"/>
    <property type="project" value="UniProtKB-SubCell"/>
</dbReference>
<dbReference type="PIRSF" id="PIRSF000876">
    <property type="entry name" value="RR_chemtxs_CheB"/>
    <property type="match status" value="1"/>
</dbReference>
<dbReference type="Pfam" id="PF00072">
    <property type="entry name" value="Response_reg"/>
    <property type="match status" value="1"/>
</dbReference>
<comment type="PTM">
    <text evidence="3">Phosphorylated by CheA. Phosphorylation of the N-terminal regulatory domain activates the methylesterase activity.</text>
</comment>
<evidence type="ECO:0000259" key="6">
    <source>
        <dbReference type="PROSITE" id="PS50110"/>
    </source>
</evidence>
<sequence>MPKRIRVLVVDDSAFVRKVVSQMLARSASIEVVGTARDGEDALDLTARLEPDVVTLDLMMPRMNGVEFLRAQAKRRVVPVVICSIAGESGAMALEAFEAGAVEFVQKPTALASDRVYEIADELIAKVEAASRASVGRAPADAHPDAQVPGTDVHGPVLARRAGATAADLVVLGISTGGPQALRYLIPRLPASFPVPVAMVLHMPVGYTAMYAERLNDISPLEVVEAADGDVLRPGVVWLAPAGRHLTFVRDPDTVIRAHLDLRPLDTPHRPAVDVLFQSAAAVFGPRVLGVVMTGMGNDGLLGAAHIKAQGGRIVTEAESSCVVYGMPRAVAEASLSDRSATLEEMAGTIAELI</sequence>
<dbReference type="SUPFAM" id="SSF52172">
    <property type="entry name" value="CheY-like"/>
    <property type="match status" value="1"/>
</dbReference>
<evidence type="ECO:0000256" key="3">
    <source>
        <dbReference type="HAMAP-Rule" id="MF_00099"/>
    </source>
</evidence>
<protein>
    <recommendedName>
        <fullName evidence="3">Protein-glutamate methylesterase/protein-glutamine glutaminase</fullName>
        <ecNumber evidence="3">3.1.1.61</ecNumber>
        <ecNumber evidence="3">3.5.1.44</ecNumber>
    </recommendedName>
</protein>
<dbReference type="NCBIfam" id="NF001965">
    <property type="entry name" value="PRK00742.1"/>
    <property type="match status" value="1"/>
</dbReference>
<dbReference type="PANTHER" id="PTHR42872:SF3">
    <property type="entry name" value="PROTEIN-GLUTAMATE METHYLESTERASE_PROTEIN-GLUTAMINE GLUTAMINASE 1"/>
    <property type="match status" value="1"/>
</dbReference>
<dbReference type="PANTHER" id="PTHR42872">
    <property type="entry name" value="PROTEIN-GLUTAMATE METHYLESTERASE/PROTEIN-GLUTAMINE GLUTAMINASE"/>
    <property type="match status" value="1"/>
</dbReference>
<evidence type="ECO:0000313" key="9">
    <source>
        <dbReference type="Proteomes" id="UP000019151"/>
    </source>
</evidence>
<comment type="subcellular location">
    <subcellularLocation>
        <location evidence="3">Cytoplasm</location>
    </subcellularLocation>
</comment>
<reference evidence="8 9" key="1">
    <citation type="journal article" date="2014" name="Genome Announc.">
        <title>Genome Sequence and Methylome of Soil Bacterium Gemmatirosa kalamazoonensis KBS708T, a Member of the Rarely Cultivated Gemmatimonadetes Phylum.</title>
        <authorList>
            <person name="Debruyn J.M."/>
            <person name="Radosevich M."/>
            <person name="Wommack K.E."/>
            <person name="Polson S.W."/>
            <person name="Hauser L.J."/>
            <person name="Fawaz M.N."/>
            <person name="Korlach J."/>
            <person name="Tsai Y.C."/>
        </authorList>
    </citation>
    <scope>NUCLEOTIDE SEQUENCE [LARGE SCALE GENOMIC DNA]</scope>
    <source>
        <strain evidence="8 9">KBS708</strain>
        <plasmid evidence="9">Plasmid 2</plasmid>
    </source>
</reference>
<comment type="catalytic activity">
    <reaction evidence="3">
        <text>L-glutaminyl-[protein] + H2O = L-glutamyl-[protein] + NH4(+)</text>
        <dbReference type="Rhea" id="RHEA:16441"/>
        <dbReference type="Rhea" id="RHEA-COMP:10207"/>
        <dbReference type="Rhea" id="RHEA-COMP:10208"/>
        <dbReference type="ChEBI" id="CHEBI:15377"/>
        <dbReference type="ChEBI" id="CHEBI:28938"/>
        <dbReference type="ChEBI" id="CHEBI:29973"/>
        <dbReference type="ChEBI" id="CHEBI:30011"/>
        <dbReference type="EC" id="3.5.1.44"/>
    </reaction>
</comment>
<dbReference type="InterPro" id="IPR011006">
    <property type="entry name" value="CheY-like_superfamily"/>
</dbReference>
<dbReference type="CDD" id="cd17541">
    <property type="entry name" value="REC_CheB-like"/>
    <property type="match status" value="1"/>
</dbReference>
<feature type="domain" description="Response regulatory" evidence="6">
    <location>
        <begin position="6"/>
        <end position="122"/>
    </location>
</feature>
<accession>W0RSK2</accession>
<dbReference type="InterPro" id="IPR000673">
    <property type="entry name" value="Sig_transdc_resp-reg_Me-estase"/>
</dbReference>
<keyword evidence="8" id="KW-0614">Plasmid</keyword>
<dbReference type="InParanoid" id="W0RSK2"/>
<dbReference type="Gene3D" id="3.40.50.2300">
    <property type="match status" value="1"/>
</dbReference>
<feature type="active site" evidence="3 4">
    <location>
        <position position="202"/>
    </location>
</feature>
<keyword evidence="3 5" id="KW-0597">Phosphoprotein</keyword>
<dbReference type="OrthoDB" id="9793421at2"/>
<comment type="similarity">
    <text evidence="3">Belongs to the CheB family.</text>
</comment>
<dbReference type="PROSITE" id="PS50122">
    <property type="entry name" value="CHEB"/>
    <property type="match status" value="1"/>
</dbReference>
<feature type="domain" description="CheB-type methylesterase" evidence="7">
    <location>
        <begin position="163"/>
        <end position="354"/>
    </location>
</feature>
<dbReference type="EC" id="3.5.1.44" evidence="3"/>
<dbReference type="RefSeq" id="WP_025414751.1">
    <property type="nucleotide sequence ID" value="NZ_CP007130.1"/>
</dbReference>
<keyword evidence="3 4" id="KW-0145">Chemotaxis</keyword>
<dbReference type="GO" id="GO:0000156">
    <property type="term" value="F:phosphorelay response regulator activity"/>
    <property type="evidence" value="ECO:0007669"/>
    <property type="project" value="InterPro"/>
</dbReference>
<keyword evidence="9" id="KW-1185">Reference proteome</keyword>
<dbReference type="HOGENOM" id="CLU_000445_51_0_0"/>
<dbReference type="GO" id="GO:0008984">
    <property type="term" value="F:protein-glutamate methylesterase activity"/>
    <property type="evidence" value="ECO:0007669"/>
    <property type="project" value="UniProtKB-UniRule"/>
</dbReference>
<keyword evidence="1 3" id="KW-0378">Hydrolase</keyword>
<evidence type="ECO:0000256" key="4">
    <source>
        <dbReference type="PROSITE-ProRule" id="PRU00050"/>
    </source>
</evidence>
<dbReference type="KEGG" id="gba:J421_5912"/>
<dbReference type="EC" id="3.1.1.61" evidence="3"/>
<name>W0RSK2_9BACT</name>
<feature type="active site" evidence="3 4">
    <location>
        <position position="175"/>
    </location>
</feature>
<geneLocation type="plasmid" evidence="8 9">
    <name>2</name>
</geneLocation>
<dbReference type="FunCoup" id="W0RSK2">
    <property type="interactions" value="223"/>
</dbReference>
<evidence type="ECO:0000313" key="8">
    <source>
        <dbReference type="EMBL" id="AHG93447.1"/>
    </source>
</evidence>
<dbReference type="Pfam" id="PF01339">
    <property type="entry name" value="CheB_methylest"/>
    <property type="match status" value="1"/>
</dbReference>
<comment type="catalytic activity">
    <reaction evidence="2 3">
        <text>[protein]-L-glutamate 5-O-methyl ester + H2O = L-glutamyl-[protein] + methanol + H(+)</text>
        <dbReference type="Rhea" id="RHEA:23236"/>
        <dbReference type="Rhea" id="RHEA-COMP:10208"/>
        <dbReference type="Rhea" id="RHEA-COMP:10311"/>
        <dbReference type="ChEBI" id="CHEBI:15377"/>
        <dbReference type="ChEBI" id="CHEBI:15378"/>
        <dbReference type="ChEBI" id="CHEBI:17790"/>
        <dbReference type="ChEBI" id="CHEBI:29973"/>
        <dbReference type="ChEBI" id="CHEBI:82795"/>
        <dbReference type="EC" id="3.1.1.61"/>
    </reaction>
</comment>
<evidence type="ECO:0000259" key="7">
    <source>
        <dbReference type="PROSITE" id="PS50122"/>
    </source>
</evidence>
<dbReference type="Gene3D" id="3.40.50.180">
    <property type="entry name" value="Methylesterase CheB, C-terminal domain"/>
    <property type="match status" value="1"/>
</dbReference>
<dbReference type="AlphaFoldDB" id="W0RSK2"/>
<dbReference type="HAMAP" id="MF_00099">
    <property type="entry name" value="CheB_chemtxs"/>
    <property type="match status" value="1"/>
</dbReference>
<comment type="domain">
    <text evidence="3">Contains a C-terminal catalytic domain, and an N-terminal region which modulates catalytic activity.</text>
</comment>
<dbReference type="InterPro" id="IPR001789">
    <property type="entry name" value="Sig_transdc_resp-reg_receiver"/>
</dbReference>
<evidence type="ECO:0000256" key="1">
    <source>
        <dbReference type="ARBA" id="ARBA00022801"/>
    </source>
</evidence>
<dbReference type="EMBL" id="CP007130">
    <property type="protein sequence ID" value="AHG93447.1"/>
    <property type="molecule type" value="Genomic_DNA"/>
</dbReference>
<dbReference type="GO" id="GO:0006935">
    <property type="term" value="P:chemotaxis"/>
    <property type="evidence" value="ECO:0007669"/>
    <property type="project" value="UniProtKB-UniRule"/>
</dbReference>
<evidence type="ECO:0000256" key="2">
    <source>
        <dbReference type="ARBA" id="ARBA00048267"/>
    </source>
</evidence>
<comment type="function">
    <text evidence="3">Involved in chemotaxis. Part of a chemotaxis signal transduction system that modulates chemotaxis in response to various stimuli. Catalyzes the demethylation of specific methylglutamate residues introduced into the chemoreceptors (methyl-accepting chemotaxis proteins or MCP) by CheR. Also mediates the irreversible deamidation of specific glutamine residues to glutamic acid.</text>
</comment>
<gene>
    <name evidence="3" type="primary">cheB</name>
    <name evidence="8" type="ORF">J421_5912</name>
</gene>
<dbReference type="SMART" id="SM00448">
    <property type="entry name" value="REC"/>
    <property type="match status" value="1"/>
</dbReference>
<feature type="active site" evidence="3 4">
    <location>
        <position position="299"/>
    </location>
</feature>
<dbReference type="CDD" id="cd16432">
    <property type="entry name" value="CheB_Rec"/>
    <property type="match status" value="1"/>
</dbReference>